<organism evidence="3 4">
    <name type="scientific">Pseudonocardia sulfidoxydans NBRC 16205</name>
    <dbReference type="NCBI Taxonomy" id="1223511"/>
    <lineage>
        <taxon>Bacteria</taxon>
        <taxon>Bacillati</taxon>
        <taxon>Actinomycetota</taxon>
        <taxon>Actinomycetes</taxon>
        <taxon>Pseudonocardiales</taxon>
        <taxon>Pseudonocardiaceae</taxon>
        <taxon>Pseudonocardia</taxon>
    </lineage>
</organism>
<evidence type="ECO:0000313" key="4">
    <source>
        <dbReference type="Proteomes" id="UP000321685"/>
    </source>
</evidence>
<protein>
    <submittedName>
        <fullName evidence="3">Uncharacterized protein</fullName>
    </submittedName>
</protein>
<keyword evidence="4" id="KW-1185">Reference proteome</keyword>
<feature type="region of interest" description="Disordered" evidence="1">
    <location>
        <begin position="17"/>
        <end position="36"/>
    </location>
</feature>
<name>A0A511DFP7_9PSEU</name>
<evidence type="ECO:0000256" key="2">
    <source>
        <dbReference type="SAM" id="Phobius"/>
    </source>
</evidence>
<dbReference type="EMBL" id="BJVJ01000021">
    <property type="protein sequence ID" value="GEL23616.1"/>
    <property type="molecule type" value="Genomic_DNA"/>
</dbReference>
<dbReference type="Proteomes" id="UP000321685">
    <property type="component" value="Unassembled WGS sequence"/>
</dbReference>
<proteinExistence type="predicted"/>
<gene>
    <name evidence="3" type="ORF">PSU4_25700</name>
</gene>
<keyword evidence="2" id="KW-0472">Membrane</keyword>
<evidence type="ECO:0000313" key="3">
    <source>
        <dbReference type="EMBL" id="GEL23616.1"/>
    </source>
</evidence>
<feature type="transmembrane region" description="Helical" evidence="2">
    <location>
        <begin position="78"/>
        <end position="99"/>
    </location>
</feature>
<dbReference type="AlphaFoldDB" id="A0A511DFP7"/>
<sequence length="105" mass="11054">MWAGKTRGDLALVTADLPDVPDAPAPAPARRTPATPRAIFSDTGGGTAMRILAIVFTSVVAVNVVVWGIVSVTNGELIYPWFVWTVIPIVVLGVIYVAGIGRPRS</sequence>
<evidence type="ECO:0000256" key="1">
    <source>
        <dbReference type="SAM" id="MobiDB-lite"/>
    </source>
</evidence>
<reference evidence="3 4" key="1">
    <citation type="submission" date="2019-07" db="EMBL/GenBank/DDBJ databases">
        <title>Whole genome shotgun sequence of Pseudonocardia sulfidoxydans NBRC 16205.</title>
        <authorList>
            <person name="Hosoyama A."/>
            <person name="Uohara A."/>
            <person name="Ohji S."/>
            <person name="Ichikawa N."/>
        </authorList>
    </citation>
    <scope>NUCLEOTIDE SEQUENCE [LARGE SCALE GENOMIC DNA]</scope>
    <source>
        <strain evidence="3 4">NBRC 16205</strain>
    </source>
</reference>
<feature type="transmembrane region" description="Helical" evidence="2">
    <location>
        <begin position="51"/>
        <end position="72"/>
    </location>
</feature>
<keyword evidence="2" id="KW-1133">Transmembrane helix</keyword>
<comment type="caution">
    <text evidence="3">The sequence shown here is derived from an EMBL/GenBank/DDBJ whole genome shotgun (WGS) entry which is preliminary data.</text>
</comment>
<keyword evidence="2" id="KW-0812">Transmembrane</keyword>
<accession>A0A511DFP7</accession>